<evidence type="ECO:0000313" key="1">
    <source>
        <dbReference type="Proteomes" id="UP000038045"/>
    </source>
</evidence>
<protein>
    <submittedName>
        <fullName evidence="2">HECT domain-containing protein</fullName>
    </submittedName>
</protein>
<dbReference type="WBParaSite" id="PTRK_0001373900.1">
    <property type="protein sequence ID" value="PTRK_0001373900.1"/>
    <property type="gene ID" value="PTRK_0001373900"/>
</dbReference>
<reference evidence="2" key="1">
    <citation type="submission" date="2017-02" db="UniProtKB">
        <authorList>
            <consortium name="WormBaseParasite"/>
        </authorList>
    </citation>
    <scope>IDENTIFICATION</scope>
</reference>
<proteinExistence type="predicted"/>
<evidence type="ECO:0000313" key="2">
    <source>
        <dbReference type="WBParaSite" id="PTRK_0001373900.1"/>
    </source>
</evidence>
<keyword evidence="1" id="KW-1185">Reference proteome</keyword>
<accession>A0A0N4ZY66</accession>
<organism evidence="1 2">
    <name type="scientific">Parastrongyloides trichosuri</name>
    <name type="common">Possum-specific nematode worm</name>
    <dbReference type="NCBI Taxonomy" id="131310"/>
    <lineage>
        <taxon>Eukaryota</taxon>
        <taxon>Metazoa</taxon>
        <taxon>Ecdysozoa</taxon>
        <taxon>Nematoda</taxon>
        <taxon>Chromadorea</taxon>
        <taxon>Rhabditida</taxon>
        <taxon>Tylenchina</taxon>
        <taxon>Panagrolaimomorpha</taxon>
        <taxon>Strongyloidoidea</taxon>
        <taxon>Strongyloididae</taxon>
        <taxon>Parastrongyloides</taxon>
    </lineage>
</organism>
<name>A0A0N4ZY66_PARTI</name>
<dbReference type="AlphaFoldDB" id="A0A0N4ZY66"/>
<sequence>MLNSSEMKRKQFDDIFVNTNKKNNIFVFKNKLNGIIEEKNLYIEDQRRASLMIPPYGIDSKNVQGKFGLLVNEINQEDLGLKYDEKRKLLDHIFKESIITEWPKEITEGERKVEIDCAPLIHKARTVKKCRTQHPTLRVKVCGAIKDDTNTQTTIKTLQVQLILRKFKNDERDDTGSQAGHLMLTQREGASTYRAPPSPLKFSEDNGILKCIMKNPKTLDPPNGLHQLFMNPSIGFGNNNSNDSNNNNDNNLLYENDILTGMKIFSMTDRRALTTRYVLEVDVEITFVDGHQINHKVFTNNFLIAITNDQTEALLNSIFWSRLASPETCTTSRLSEKEDVDAPFIKYGILKIALQNFMKAQINNARELDEHELLHIQCMLFLPRFINITKEEMLIKLQELYTISILENIDVENFTIQDVKSKLLTDFVSDTVNVDRKEFMNNQLVSLTDCSTILTHTLWNWFYKTFEMIADIGHKLCTSTQAVEKKLTKSRKISYNSQSSATVEESVTMLWLFNQRLITFTSRYHSYNLLKTRSFDTGRGSMMLRFCEDNQGFISIIFDHKDGKPRIGSVSCEKIKDNKNGLLGILMEVDYPQSFEYILKIDSEGPLSASKEVKSQLFCQYQLSIKDNKKTIINDQLFTSVNPLSGEEVRLF</sequence>
<dbReference type="Proteomes" id="UP000038045">
    <property type="component" value="Unplaced"/>
</dbReference>